<name>A0A6N6NJ88_9ACTN</name>
<reference evidence="1 2" key="1">
    <citation type="submission" date="2019-09" db="EMBL/GenBank/DDBJ databases">
        <title>Whole genome shotgun sequencing (WGS) of Ellagibacter isourolithinifaciens DSM 104140(T) and Adlercreutzia muris DSM 29508(T).</title>
        <authorList>
            <person name="Stoll D.A."/>
            <person name="Danylec N."/>
            <person name="Huch M."/>
        </authorList>
    </citation>
    <scope>NUCLEOTIDE SEQUENCE [LARGE SCALE GENOMIC DNA]</scope>
    <source>
        <strain evidence="1 2">DSM 104140</strain>
    </source>
</reference>
<evidence type="ECO:0000313" key="1">
    <source>
        <dbReference type="EMBL" id="KAB1636631.1"/>
    </source>
</evidence>
<gene>
    <name evidence="1" type="ORF">F8C90_09545</name>
</gene>
<dbReference type="GeneID" id="98658655"/>
<keyword evidence="2" id="KW-1185">Reference proteome</keyword>
<proteinExistence type="predicted"/>
<dbReference type="EMBL" id="WAJR01000032">
    <property type="protein sequence ID" value="KAB1636631.1"/>
    <property type="molecule type" value="Genomic_DNA"/>
</dbReference>
<protein>
    <submittedName>
        <fullName evidence="1">Uncharacterized protein</fullName>
    </submittedName>
</protein>
<dbReference type="AlphaFoldDB" id="A0A6N6NJ88"/>
<dbReference type="RefSeq" id="WP_158050289.1">
    <property type="nucleotide sequence ID" value="NZ_WAJR01000032.1"/>
</dbReference>
<organism evidence="1 2">
    <name type="scientific">Ellagibacter isourolithinifaciens</name>
    <dbReference type="NCBI Taxonomy" id="2137581"/>
    <lineage>
        <taxon>Bacteria</taxon>
        <taxon>Bacillati</taxon>
        <taxon>Actinomycetota</taxon>
        <taxon>Coriobacteriia</taxon>
        <taxon>Eggerthellales</taxon>
        <taxon>Eggerthellaceae</taxon>
        <taxon>Ellagibacter</taxon>
    </lineage>
</organism>
<accession>A0A6N6NJ88</accession>
<comment type="caution">
    <text evidence="1">The sequence shown here is derived from an EMBL/GenBank/DDBJ whole genome shotgun (WGS) entry which is preliminary data.</text>
</comment>
<evidence type="ECO:0000313" key="2">
    <source>
        <dbReference type="Proteomes" id="UP000468668"/>
    </source>
</evidence>
<dbReference type="Proteomes" id="UP000468668">
    <property type="component" value="Unassembled WGS sequence"/>
</dbReference>
<sequence>MTERVIAGSTRDGQLRLFEVDELPKWNGLDPDTCGHETGTYRSKSKCDLKGRLVYTNCREVGHCIWKPGDVPPENTEDEE</sequence>